<dbReference type="GeneID" id="17307122"/>
<evidence type="ECO:0000313" key="2">
    <source>
        <dbReference type="EMBL" id="EKX50557.1"/>
    </source>
</evidence>
<feature type="compositionally biased region" description="Basic and acidic residues" evidence="1">
    <location>
        <begin position="405"/>
        <end position="415"/>
    </location>
</feature>
<feature type="compositionally biased region" description="Basic and acidic residues" evidence="1">
    <location>
        <begin position="213"/>
        <end position="247"/>
    </location>
</feature>
<organism evidence="2">
    <name type="scientific">Guillardia theta (strain CCMP2712)</name>
    <name type="common">Cryptophyte</name>
    <dbReference type="NCBI Taxonomy" id="905079"/>
    <lineage>
        <taxon>Eukaryota</taxon>
        <taxon>Cryptophyceae</taxon>
        <taxon>Pyrenomonadales</taxon>
        <taxon>Geminigeraceae</taxon>
        <taxon>Guillardia</taxon>
    </lineage>
</organism>
<dbReference type="Proteomes" id="UP000011087">
    <property type="component" value="Unassembled WGS sequence"/>
</dbReference>
<feature type="compositionally biased region" description="Basic and acidic residues" evidence="1">
    <location>
        <begin position="1"/>
        <end position="12"/>
    </location>
</feature>
<dbReference type="PaxDb" id="55529-EKX50557"/>
<dbReference type="AlphaFoldDB" id="L1JQ14"/>
<feature type="region of interest" description="Disordered" evidence="1">
    <location>
        <begin position="476"/>
        <end position="528"/>
    </location>
</feature>
<feature type="compositionally biased region" description="Basic and acidic residues" evidence="1">
    <location>
        <begin position="292"/>
        <end position="320"/>
    </location>
</feature>
<accession>L1JQ14</accession>
<evidence type="ECO:0000313" key="3">
    <source>
        <dbReference type="EnsemblProtists" id="EKX50557"/>
    </source>
</evidence>
<dbReference type="KEGG" id="gtt:GUITHDRAFT_135196"/>
<feature type="compositionally biased region" description="Basic and acidic residues" evidence="1">
    <location>
        <begin position="258"/>
        <end position="279"/>
    </location>
</feature>
<name>L1JQ14_GUITC</name>
<feature type="region of interest" description="Disordered" evidence="1">
    <location>
        <begin position="202"/>
        <end position="425"/>
    </location>
</feature>
<sequence>MAGRAGGRERRAVQRIRSSELVATTRKRQDYEDQQQHAAPSEDKRLKSSDLASSASIVAKRGGGARGRGKKAEGGANRKQAVCMNNNKDHQEEQFSESASKHSDDDDLDLPLSKRRRTSERGQDEEIKKEIKKDEKIDVALVRKQLASMLDKLTIEEIRALTSKACRRQLEQLMELEDGSLERMKSQIDEELLKVYNQKEQAAVATSVHHGKDHSEGDRSTRKEGRGKAERGDKQSKENLEERENDKSATSSKSRSAKTKEGRKPQTVDKADKAEKKSMVDMVDPKQQALMKKKDKEESAEDAKSRHKELKDTRESEKGKKMTSSDVKSGRKPNDGKPNHHEPTQDRKPREKGGKPDDELKEEKEAKSQDRSESKIRVDKKGDIDEEDVPLSTSIDPTSQSVHASSDEGKVAKQDQEDDDAGAGANLFTRRASSGASLAVSLPPLIPPSTDSFRSNDANLFVACPIKDLEELQSREIEKSSGGAQETTAKPSTFVPSKPATLPSIPKRHKANAPSLSSGDGPGKTGDLASELDQYASARHFGDILCLWNVLSKEQVEECWKLSSGMPDRFSELVIVKHGKEVRIFIVLSDA</sequence>
<evidence type="ECO:0000313" key="4">
    <source>
        <dbReference type="Proteomes" id="UP000011087"/>
    </source>
</evidence>
<feature type="compositionally biased region" description="Basic and acidic residues" evidence="1">
    <location>
        <begin position="119"/>
        <end position="128"/>
    </location>
</feature>
<feature type="compositionally biased region" description="Polar residues" evidence="1">
    <location>
        <begin position="482"/>
        <end position="495"/>
    </location>
</feature>
<reference evidence="4" key="2">
    <citation type="submission" date="2012-11" db="EMBL/GenBank/DDBJ databases">
        <authorList>
            <person name="Kuo A."/>
            <person name="Curtis B.A."/>
            <person name="Tanifuji G."/>
            <person name="Burki F."/>
            <person name="Gruber A."/>
            <person name="Irimia M."/>
            <person name="Maruyama S."/>
            <person name="Arias M.C."/>
            <person name="Ball S.G."/>
            <person name="Gile G.H."/>
            <person name="Hirakawa Y."/>
            <person name="Hopkins J.F."/>
            <person name="Rensing S.A."/>
            <person name="Schmutz J."/>
            <person name="Symeonidi A."/>
            <person name="Elias M."/>
            <person name="Eveleigh R.J."/>
            <person name="Herman E.K."/>
            <person name="Klute M.J."/>
            <person name="Nakayama T."/>
            <person name="Obornik M."/>
            <person name="Reyes-Prieto A."/>
            <person name="Armbrust E.V."/>
            <person name="Aves S.J."/>
            <person name="Beiko R.G."/>
            <person name="Coutinho P."/>
            <person name="Dacks J.B."/>
            <person name="Durnford D.G."/>
            <person name="Fast N.M."/>
            <person name="Green B.R."/>
            <person name="Grisdale C."/>
            <person name="Hempe F."/>
            <person name="Henrissat B."/>
            <person name="Hoppner M.P."/>
            <person name="Ishida K.-I."/>
            <person name="Kim E."/>
            <person name="Koreny L."/>
            <person name="Kroth P.G."/>
            <person name="Liu Y."/>
            <person name="Malik S.-B."/>
            <person name="Maier U.G."/>
            <person name="McRose D."/>
            <person name="Mock T."/>
            <person name="Neilson J.A."/>
            <person name="Onodera N.T."/>
            <person name="Poole A.M."/>
            <person name="Pritham E.J."/>
            <person name="Richards T.A."/>
            <person name="Rocap G."/>
            <person name="Roy S.W."/>
            <person name="Sarai C."/>
            <person name="Schaack S."/>
            <person name="Shirato S."/>
            <person name="Slamovits C.H."/>
            <person name="Spencer D.F."/>
            <person name="Suzuki S."/>
            <person name="Worden A.Z."/>
            <person name="Zauner S."/>
            <person name="Barry K."/>
            <person name="Bell C."/>
            <person name="Bharti A.K."/>
            <person name="Crow J.A."/>
            <person name="Grimwood J."/>
            <person name="Kramer R."/>
            <person name="Lindquist E."/>
            <person name="Lucas S."/>
            <person name="Salamov A."/>
            <person name="McFadden G.I."/>
            <person name="Lane C.E."/>
            <person name="Keeling P.J."/>
            <person name="Gray M.W."/>
            <person name="Grigoriev I.V."/>
            <person name="Archibald J.M."/>
        </authorList>
    </citation>
    <scope>NUCLEOTIDE SEQUENCE</scope>
    <source>
        <strain evidence="4">CCMP2712</strain>
    </source>
</reference>
<feature type="region of interest" description="Disordered" evidence="1">
    <location>
        <begin position="1"/>
        <end position="128"/>
    </location>
</feature>
<dbReference type="RefSeq" id="XP_005837537.1">
    <property type="nucleotide sequence ID" value="XM_005837480.1"/>
</dbReference>
<feature type="compositionally biased region" description="Basic and acidic residues" evidence="1">
    <location>
        <begin position="87"/>
        <end position="104"/>
    </location>
</feature>
<feature type="compositionally biased region" description="Basic and acidic residues" evidence="1">
    <location>
        <begin position="328"/>
        <end position="383"/>
    </location>
</feature>
<dbReference type="OMA" id="PSPMEAN"/>
<feature type="compositionally biased region" description="Polar residues" evidence="1">
    <location>
        <begin position="391"/>
        <end position="404"/>
    </location>
</feature>
<reference evidence="3" key="3">
    <citation type="submission" date="2015-06" db="UniProtKB">
        <authorList>
            <consortium name="EnsemblProtists"/>
        </authorList>
    </citation>
    <scope>IDENTIFICATION</scope>
</reference>
<dbReference type="EMBL" id="JH992978">
    <property type="protein sequence ID" value="EKX50557.1"/>
    <property type="molecule type" value="Genomic_DNA"/>
</dbReference>
<dbReference type="HOGENOM" id="CLU_461896_0_0_1"/>
<dbReference type="EnsemblProtists" id="EKX50557">
    <property type="protein sequence ID" value="EKX50557"/>
    <property type="gene ID" value="GUITHDRAFT_135196"/>
</dbReference>
<feature type="compositionally biased region" description="Basic and acidic residues" evidence="1">
    <location>
        <begin position="27"/>
        <end position="48"/>
    </location>
</feature>
<keyword evidence="4" id="KW-1185">Reference proteome</keyword>
<protein>
    <submittedName>
        <fullName evidence="2 3">Uncharacterized protein</fullName>
    </submittedName>
</protein>
<proteinExistence type="predicted"/>
<evidence type="ECO:0000256" key="1">
    <source>
        <dbReference type="SAM" id="MobiDB-lite"/>
    </source>
</evidence>
<reference evidence="2 4" key="1">
    <citation type="journal article" date="2012" name="Nature">
        <title>Algal genomes reveal evolutionary mosaicism and the fate of nucleomorphs.</title>
        <authorList>
            <consortium name="DOE Joint Genome Institute"/>
            <person name="Curtis B.A."/>
            <person name="Tanifuji G."/>
            <person name="Burki F."/>
            <person name="Gruber A."/>
            <person name="Irimia M."/>
            <person name="Maruyama S."/>
            <person name="Arias M.C."/>
            <person name="Ball S.G."/>
            <person name="Gile G.H."/>
            <person name="Hirakawa Y."/>
            <person name="Hopkins J.F."/>
            <person name="Kuo A."/>
            <person name="Rensing S.A."/>
            <person name="Schmutz J."/>
            <person name="Symeonidi A."/>
            <person name="Elias M."/>
            <person name="Eveleigh R.J."/>
            <person name="Herman E.K."/>
            <person name="Klute M.J."/>
            <person name="Nakayama T."/>
            <person name="Obornik M."/>
            <person name="Reyes-Prieto A."/>
            <person name="Armbrust E.V."/>
            <person name="Aves S.J."/>
            <person name="Beiko R.G."/>
            <person name="Coutinho P."/>
            <person name="Dacks J.B."/>
            <person name="Durnford D.G."/>
            <person name="Fast N.M."/>
            <person name="Green B.R."/>
            <person name="Grisdale C.J."/>
            <person name="Hempel F."/>
            <person name="Henrissat B."/>
            <person name="Hoppner M.P."/>
            <person name="Ishida K."/>
            <person name="Kim E."/>
            <person name="Koreny L."/>
            <person name="Kroth P.G."/>
            <person name="Liu Y."/>
            <person name="Malik S.B."/>
            <person name="Maier U.G."/>
            <person name="McRose D."/>
            <person name="Mock T."/>
            <person name="Neilson J.A."/>
            <person name="Onodera N.T."/>
            <person name="Poole A.M."/>
            <person name="Pritham E.J."/>
            <person name="Richards T.A."/>
            <person name="Rocap G."/>
            <person name="Roy S.W."/>
            <person name="Sarai C."/>
            <person name="Schaack S."/>
            <person name="Shirato S."/>
            <person name="Slamovits C.H."/>
            <person name="Spencer D.F."/>
            <person name="Suzuki S."/>
            <person name="Worden A.Z."/>
            <person name="Zauner S."/>
            <person name="Barry K."/>
            <person name="Bell C."/>
            <person name="Bharti A.K."/>
            <person name="Crow J.A."/>
            <person name="Grimwood J."/>
            <person name="Kramer R."/>
            <person name="Lindquist E."/>
            <person name="Lucas S."/>
            <person name="Salamov A."/>
            <person name="McFadden G.I."/>
            <person name="Lane C.E."/>
            <person name="Keeling P.J."/>
            <person name="Gray M.W."/>
            <person name="Grigoriev I.V."/>
            <person name="Archibald J.M."/>
        </authorList>
    </citation>
    <scope>NUCLEOTIDE SEQUENCE</scope>
    <source>
        <strain evidence="2 4">CCMP2712</strain>
    </source>
</reference>
<gene>
    <name evidence="2" type="ORF">GUITHDRAFT_135196</name>
</gene>